<keyword evidence="1" id="KW-0175">Coiled coil</keyword>
<keyword evidence="3" id="KW-1185">Reference proteome</keyword>
<comment type="caution">
    <text evidence="2">The sequence shown here is derived from an EMBL/GenBank/DDBJ whole genome shotgun (WGS) entry which is preliminary data.</text>
</comment>
<gene>
    <name evidence="2" type="ORF">CTI12_AA294320</name>
</gene>
<reference evidence="2 3" key="1">
    <citation type="journal article" date="2018" name="Mol. Plant">
        <title>The genome of Artemisia annua provides insight into the evolution of Asteraceae family and artemisinin biosynthesis.</title>
        <authorList>
            <person name="Shen Q."/>
            <person name="Zhang L."/>
            <person name="Liao Z."/>
            <person name="Wang S."/>
            <person name="Yan T."/>
            <person name="Shi P."/>
            <person name="Liu M."/>
            <person name="Fu X."/>
            <person name="Pan Q."/>
            <person name="Wang Y."/>
            <person name="Lv Z."/>
            <person name="Lu X."/>
            <person name="Zhang F."/>
            <person name="Jiang W."/>
            <person name="Ma Y."/>
            <person name="Chen M."/>
            <person name="Hao X."/>
            <person name="Li L."/>
            <person name="Tang Y."/>
            <person name="Lv G."/>
            <person name="Zhou Y."/>
            <person name="Sun X."/>
            <person name="Brodelius P.E."/>
            <person name="Rose J.K.C."/>
            <person name="Tang K."/>
        </authorList>
    </citation>
    <scope>NUCLEOTIDE SEQUENCE [LARGE SCALE GENOMIC DNA]</scope>
    <source>
        <strain evidence="3">cv. Huhao1</strain>
        <tissue evidence="2">Leaf</tissue>
    </source>
</reference>
<dbReference type="Proteomes" id="UP000245207">
    <property type="component" value="Unassembled WGS sequence"/>
</dbReference>
<proteinExistence type="predicted"/>
<protein>
    <submittedName>
        <fullName evidence="2">Uncharacterized protein</fullName>
    </submittedName>
</protein>
<dbReference type="EMBL" id="PKPP01003379">
    <property type="protein sequence ID" value="PWA69711.1"/>
    <property type="molecule type" value="Genomic_DNA"/>
</dbReference>
<organism evidence="2 3">
    <name type="scientific">Artemisia annua</name>
    <name type="common">Sweet wormwood</name>
    <dbReference type="NCBI Taxonomy" id="35608"/>
    <lineage>
        <taxon>Eukaryota</taxon>
        <taxon>Viridiplantae</taxon>
        <taxon>Streptophyta</taxon>
        <taxon>Embryophyta</taxon>
        <taxon>Tracheophyta</taxon>
        <taxon>Spermatophyta</taxon>
        <taxon>Magnoliopsida</taxon>
        <taxon>eudicotyledons</taxon>
        <taxon>Gunneridae</taxon>
        <taxon>Pentapetalae</taxon>
        <taxon>asterids</taxon>
        <taxon>campanulids</taxon>
        <taxon>Asterales</taxon>
        <taxon>Asteraceae</taxon>
        <taxon>Asteroideae</taxon>
        <taxon>Anthemideae</taxon>
        <taxon>Artemisiinae</taxon>
        <taxon>Artemisia</taxon>
    </lineage>
</organism>
<dbReference type="AlphaFoldDB" id="A0A2U1N886"/>
<evidence type="ECO:0000313" key="2">
    <source>
        <dbReference type="EMBL" id="PWA69711.1"/>
    </source>
</evidence>
<accession>A0A2U1N886</accession>
<feature type="coiled-coil region" evidence="1">
    <location>
        <begin position="78"/>
        <end position="105"/>
    </location>
</feature>
<sequence>MYMSRRLPESGTGVIDLDEVSNHIKGRGFVDNYYLWGFHGEEGPDTDVVVENDANMLYEFDELLQRMIYIEEDHARKMLALALEQESYEAEIEAMRKEIDEETRLRQAAGGDIQVEICNEDV</sequence>
<name>A0A2U1N886_ARTAN</name>
<dbReference type="OrthoDB" id="1412182at2759"/>
<evidence type="ECO:0000256" key="1">
    <source>
        <dbReference type="SAM" id="Coils"/>
    </source>
</evidence>
<evidence type="ECO:0000313" key="3">
    <source>
        <dbReference type="Proteomes" id="UP000245207"/>
    </source>
</evidence>